<accession>A0A1I2C3E6</accession>
<keyword evidence="2" id="KW-1185">Reference proteome</keyword>
<dbReference type="EMBL" id="FONN01000004">
    <property type="protein sequence ID" value="SFE62672.1"/>
    <property type="molecule type" value="Genomic_DNA"/>
</dbReference>
<dbReference type="Pfam" id="PF19635">
    <property type="entry name" value="DUF6138"/>
    <property type="match status" value="1"/>
</dbReference>
<name>A0A1I2C3E6_9BACL</name>
<dbReference type="Proteomes" id="UP000183410">
    <property type="component" value="Unassembled WGS sequence"/>
</dbReference>
<dbReference type="OrthoDB" id="1089802at2"/>
<organism evidence="1 2">
    <name type="scientific">Paenibacillus algorifonticola</name>
    <dbReference type="NCBI Taxonomy" id="684063"/>
    <lineage>
        <taxon>Bacteria</taxon>
        <taxon>Bacillati</taxon>
        <taxon>Bacillota</taxon>
        <taxon>Bacilli</taxon>
        <taxon>Bacillales</taxon>
        <taxon>Paenibacillaceae</taxon>
        <taxon>Paenibacillus</taxon>
    </lineage>
</organism>
<evidence type="ECO:0000313" key="2">
    <source>
        <dbReference type="Proteomes" id="UP000183410"/>
    </source>
</evidence>
<gene>
    <name evidence="1" type="ORF">SAMN04487969_104238</name>
</gene>
<evidence type="ECO:0000313" key="1">
    <source>
        <dbReference type="EMBL" id="SFE62672.1"/>
    </source>
</evidence>
<dbReference type="RefSeq" id="WP_046233462.1">
    <property type="nucleotide sequence ID" value="NZ_FONN01000004.1"/>
</dbReference>
<dbReference type="AlphaFoldDB" id="A0A1I2C3E6"/>
<proteinExistence type="predicted"/>
<protein>
    <submittedName>
        <fullName evidence="1">Uncharacterized protein</fullName>
    </submittedName>
</protein>
<reference evidence="2" key="1">
    <citation type="submission" date="2016-10" db="EMBL/GenBank/DDBJ databases">
        <authorList>
            <person name="Varghese N."/>
            <person name="Submissions S."/>
        </authorList>
    </citation>
    <scope>NUCLEOTIDE SEQUENCE [LARGE SCALE GENOMIC DNA]</scope>
    <source>
        <strain evidence="2">CGMCC 1.10223</strain>
    </source>
</reference>
<dbReference type="InterPro" id="IPR046136">
    <property type="entry name" value="DUF6138"/>
</dbReference>
<sequence>MEEAQRAAIDEMKREIHQWFDQLEKQDGADVIKRTKLQVGVSDYALMDCTAEPIQIVDHDLGFGWPDEKDEQPDPHALFTIEQTQMLVKPQLAEVIGERLELLAASPVTDYRFTFCGKFRAVESVFELTLVEYVNEAKKQELLGHIQTYVAQKLDAGKYPTKPLETFFLVRHLLSEQLFPQLDGEWIVAKFEKILELNKSRKEPLQEHRSYIIMTLKAWVENQLLPPYFTIEEGEDGRKQYKLKSEAAAESVQPGLITLLLYAAVAILRFEPSYSKSRGLSFIDCARQLGSAKATQLLEEGSGAYPKEDSDYNDAFVHCKANDVFSTITIVIKQEEQQSYGRAVSFIIRLLQQGFPKSYKIKLKSSEKQYLPLKGLAKSDTHRFFANALAFDELHPQLEQYAREAMEEFEWYGDAEDEKSCMPGSYAVFGLGLADLRYFSLVEQYMKLVDVEHQSVQNKFTAEFAARYGVNADSIATLVVCMLHSTEELKLKIKPAFEEEGNLALLLEQVAGLQDYEVEHLIYLIWGGTDKLKAAARKTKDTRQPLMEQLLQAAY</sequence>